<comment type="caution">
    <text evidence="2">The sequence shown here is derived from an EMBL/GenBank/DDBJ whole genome shotgun (WGS) entry which is preliminary data.</text>
</comment>
<name>A0A4D4KLY4_9ACTN</name>
<organism evidence="2 3">
    <name type="scientific">Streptomyces antimycoticus</name>
    <dbReference type="NCBI Taxonomy" id="68175"/>
    <lineage>
        <taxon>Bacteria</taxon>
        <taxon>Bacillati</taxon>
        <taxon>Actinomycetota</taxon>
        <taxon>Actinomycetes</taxon>
        <taxon>Kitasatosporales</taxon>
        <taxon>Streptomycetaceae</taxon>
        <taxon>Streptomyces</taxon>
        <taxon>Streptomyces violaceusniger group</taxon>
    </lineage>
</organism>
<protein>
    <submittedName>
        <fullName evidence="2">Uncharacterized protein</fullName>
    </submittedName>
</protein>
<dbReference type="Proteomes" id="UP000299290">
    <property type="component" value="Unassembled WGS sequence"/>
</dbReference>
<evidence type="ECO:0000256" key="1">
    <source>
        <dbReference type="SAM" id="MobiDB-lite"/>
    </source>
</evidence>
<accession>A0A4D4KLY4</accession>
<feature type="region of interest" description="Disordered" evidence="1">
    <location>
        <begin position="74"/>
        <end position="95"/>
    </location>
</feature>
<dbReference type="EMBL" id="BJHV01000002">
    <property type="protein sequence ID" value="GDY49194.1"/>
    <property type="molecule type" value="Genomic_DNA"/>
</dbReference>
<feature type="compositionally biased region" description="Basic and acidic residues" evidence="1">
    <location>
        <begin position="74"/>
        <end position="89"/>
    </location>
</feature>
<evidence type="ECO:0000313" key="3">
    <source>
        <dbReference type="Proteomes" id="UP000299290"/>
    </source>
</evidence>
<evidence type="ECO:0000313" key="2">
    <source>
        <dbReference type="EMBL" id="GDY49194.1"/>
    </source>
</evidence>
<reference evidence="2 3" key="1">
    <citation type="journal article" date="2020" name="Int. J. Syst. Evol. Microbiol.">
        <title>Reclassification of Streptomyces castelarensis and Streptomyces sporoclivatus as later heterotypic synonyms of Streptomyces antimycoticus.</title>
        <authorList>
            <person name="Komaki H."/>
            <person name="Tamura T."/>
        </authorList>
    </citation>
    <scope>NUCLEOTIDE SEQUENCE [LARGE SCALE GENOMIC DNA]</scope>
    <source>
        <strain evidence="2 3">NBRC 12839</strain>
    </source>
</reference>
<keyword evidence="3" id="KW-1185">Reference proteome</keyword>
<gene>
    <name evidence="2" type="ORF">SANT12839_100760</name>
</gene>
<proteinExistence type="predicted"/>
<dbReference type="AlphaFoldDB" id="A0A4D4KLY4"/>
<sequence length="95" mass="9864">MNKAITAVAAVAALGIVLVVAEVIGDLALQGGLQHPLGELLQQPALTGQLQALAAGPVHQHPDQLVVRHRLRSRGDSRLLHGPGRDDGLTHLASP</sequence>